<sequence length="69" mass="7593">ISLQEKHLAERQATTGTTRQSDRYTGAEEADFTEPGDCDSEEPKYIRQGRGGPARHAESRQATSASHFA</sequence>
<reference evidence="3" key="1">
    <citation type="submission" date="2016-11" db="UniProtKB">
        <authorList>
            <consortium name="WormBaseParasite"/>
        </authorList>
    </citation>
    <scope>IDENTIFICATION</scope>
</reference>
<evidence type="ECO:0000313" key="3">
    <source>
        <dbReference type="WBParaSite" id="maker-unitig_33327-snap-gene-0.0-mRNA-1"/>
    </source>
</evidence>
<dbReference type="AlphaFoldDB" id="A0A1I8FHL5"/>
<feature type="compositionally biased region" description="Basic and acidic residues" evidence="1">
    <location>
        <begin position="1"/>
        <end position="10"/>
    </location>
</feature>
<feature type="compositionally biased region" description="Acidic residues" evidence="1">
    <location>
        <begin position="28"/>
        <end position="40"/>
    </location>
</feature>
<evidence type="ECO:0000256" key="1">
    <source>
        <dbReference type="SAM" id="MobiDB-lite"/>
    </source>
</evidence>
<accession>A0A1I8FHL5</accession>
<feature type="region of interest" description="Disordered" evidence="1">
    <location>
        <begin position="1"/>
        <end position="69"/>
    </location>
</feature>
<name>A0A1I8FHL5_9PLAT</name>
<keyword evidence="2" id="KW-1185">Reference proteome</keyword>
<proteinExistence type="predicted"/>
<organism evidence="2 3">
    <name type="scientific">Macrostomum lignano</name>
    <dbReference type="NCBI Taxonomy" id="282301"/>
    <lineage>
        <taxon>Eukaryota</taxon>
        <taxon>Metazoa</taxon>
        <taxon>Spiralia</taxon>
        <taxon>Lophotrochozoa</taxon>
        <taxon>Platyhelminthes</taxon>
        <taxon>Rhabditophora</taxon>
        <taxon>Macrostomorpha</taxon>
        <taxon>Macrostomida</taxon>
        <taxon>Macrostomidae</taxon>
        <taxon>Macrostomum</taxon>
    </lineage>
</organism>
<dbReference type="Proteomes" id="UP000095280">
    <property type="component" value="Unplaced"/>
</dbReference>
<dbReference type="WBParaSite" id="maker-unitig_33327-snap-gene-0.0-mRNA-1">
    <property type="protein sequence ID" value="maker-unitig_33327-snap-gene-0.0-mRNA-1"/>
    <property type="gene ID" value="maker-unitig_33327-snap-gene-0.0"/>
</dbReference>
<evidence type="ECO:0000313" key="2">
    <source>
        <dbReference type="Proteomes" id="UP000095280"/>
    </source>
</evidence>
<feature type="compositionally biased region" description="Polar residues" evidence="1">
    <location>
        <begin position="60"/>
        <end position="69"/>
    </location>
</feature>
<protein>
    <submittedName>
        <fullName evidence="3">Si:dkey-174m14.3</fullName>
    </submittedName>
</protein>